<dbReference type="EMBL" id="JAIRAU010000056">
    <property type="protein sequence ID" value="MBZ5715363.1"/>
    <property type="molecule type" value="Genomic_DNA"/>
</dbReference>
<dbReference type="PROSITE" id="PS51257">
    <property type="entry name" value="PROKAR_LIPOPROTEIN"/>
    <property type="match status" value="1"/>
</dbReference>
<dbReference type="RefSeq" id="WP_224197103.1">
    <property type="nucleotide sequence ID" value="NZ_JAIRAU010000056.1"/>
</dbReference>
<accession>A0ABS7U470</accession>
<protein>
    <recommendedName>
        <fullName evidence="4">Lipoprotein</fullName>
    </recommendedName>
</protein>
<organism evidence="2 3">
    <name type="scientific">Nannocystis pusilla</name>
    <dbReference type="NCBI Taxonomy" id="889268"/>
    <lineage>
        <taxon>Bacteria</taxon>
        <taxon>Pseudomonadati</taxon>
        <taxon>Myxococcota</taxon>
        <taxon>Polyangia</taxon>
        <taxon>Nannocystales</taxon>
        <taxon>Nannocystaceae</taxon>
        <taxon>Nannocystis</taxon>
    </lineage>
</organism>
<evidence type="ECO:0000313" key="3">
    <source>
        <dbReference type="Proteomes" id="UP001139031"/>
    </source>
</evidence>
<keyword evidence="3" id="KW-1185">Reference proteome</keyword>
<evidence type="ECO:0008006" key="4">
    <source>
        <dbReference type="Google" id="ProtNLM"/>
    </source>
</evidence>
<evidence type="ECO:0000256" key="1">
    <source>
        <dbReference type="SAM" id="SignalP"/>
    </source>
</evidence>
<comment type="caution">
    <text evidence="2">The sequence shown here is derived from an EMBL/GenBank/DDBJ whole genome shotgun (WGS) entry which is preliminary data.</text>
</comment>
<proteinExistence type="predicted"/>
<reference evidence="2" key="1">
    <citation type="submission" date="2021-08" db="EMBL/GenBank/DDBJ databases">
        <authorList>
            <person name="Stevens D.C."/>
        </authorList>
    </citation>
    <scope>NUCLEOTIDE SEQUENCE</scope>
    <source>
        <strain evidence="2">DSM 53165</strain>
    </source>
</reference>
<keyword evidence="1" id="KW-0732">Signal</keyword>
<gene>
    <name evidence="2" type="ORF">K7C98_39520</name>
</gene>
<sequence length="299" mass="32991">MDKLRILGSSLFSCLIVACSSGSEPAAQAAPPVDLCTTLFDKTMQCGTAEERTLISNRKETTIKGCKERHREPEEEKAELACTLKPNCDDYLTCRRELGTARLKKEVELALKTGENFERVLDTCKTGDIRDDDAKKLCVEIFKQAIATATRELAPLRDSGDLRGGSRCVDLQMLAEKVSPEEKAAADVVCKEVDAGRRAKEALDLAASYLNVGVKEVPVECDMALEDLEKLESEWAKTRLKEVAARCIIDLGNLILPAKVKKMLICEYQVEKVYKAVKKYSLSDPALDPWIAKAAKKCG</sequence>
<feature type="signal peptide" evidence="1">
    <location>
        <begin position="1"/>
        <end position="29"/>
    </location>
</feature>
<dbReference type="Proteomes" id="UP001139031">
    <property type="component" value="Unassembled WGS sequence"/>
</dbReference>
<feature type="chain" id="PRO_5045797128" description="Lipoprotein" evidence="1">
    <location>
        <begin position="30"/>
        <end position="299"/>
    </location>
</feature>
<evidence type="ECO:0000313" key="2">
    <source>
        <dbReference type="EMBL" id="MBZ5715363.1"/>
    </source>
</evidence>
<name>A0ABS7U470_9BACT</name>